<proteinExistence type="predicted"/>
<name>A0A917UR51_9MICO</name>
<reference evidence="1" key="1">
    <citation type="journal article" date="2014" name="Int. J. Syst. Evol. Microbiol.">
        <title>Complete genome sequence of Corynebacterium casei LMG S-19264T (=DSM 44701T), isolated from a smear-ripened cheese.</title>
        <authorList>
            <consortium name="US DOE Joint Genome Institute (JGI-PGF)"/>
            <person name="Walter F."/>
            <person name="Albersmeier A."/>
            <person name="Kalinowski J."/>
            <person name="Ruckert C."/>
        </authorList>
    </citation>
    <scope>NUCLEOTIDE SEQUENCE</scope>
    <source>
        <strain evidence="1">CGMCC 1.8984</strain>
    </source>
</reference>
<keyword evidence="2" id="KW-1185">Reference proteome</keyword>
<dbReference type="Proteomes" id="UP000636956">
    <property type="component" value="Unassembled WGS sequence"/>
</dbReference>
<sequence length="42" mass="4520">MAADNAASIAVLEKLGFRRTGSTTGYANARGTEIEELSYRLD</sequence>
<evidence type="ECO:0008006" key="3">
    <source>
        <dbReference type="Google" id="ProtNLM"/>
    </source>
</evidence>
<comment type="caution">
    <text evidence="1">The sequence shown here is derived from an EMBL/GenBank/DDBJ whole genome shotgun (WGS) entry which is preliminary data.</text>
</comment>
<dbReference type="EMBL" id="BMMD01000007">
    <property type="protein sequence ID" value="GGJ78185.1"/>
    <property type="molecule type" value="Genomic_DNA"/>
</dbReference>
<evidence type="ECO:0000313" key="1">
    <source>
        <dbReference type="EMBL" id="GGJ78185.1"/>
    </source>
</evidence>
<dbReference type="Gene3D" id="3.40.630.30">
    <property type="match status" value="1"/>
</dbReference>
<organism evidence="1 2">
    <name type="scientific">Agromyces bauzanensis</name>
    <dbReference type="NCBI Taxonomy" id="1308924"/>
    <lineage>
        <taxon>Bacteria</taxon>
        <taxon>Bacillati</taxon>
        <taxon>Actinomycetota</taxon>
        <taxon>Actinomycetes</taxon>
        <taxon>Micrococcales</taxon>
        <taxon>Microbacteriaceae</taxon>
        <taxon>Agromyces</taxon>
    </lineage>
</organism>
<evidence type="ECO:0000313" key="2">
    <source>
        <dbReference type="Proteomes" id="UP000636956"/>
    </source>
</evidence>
<gene>
    <name evidence="1" type="ORF">GCM10011372_15690</name>
</gene>
<dbReference type="AlphaFoldDB" id="A0A917UR51"/>
<protein>
    <recommendedName>
        <fullName evidence="3">N-acetyltransferase</fullName>
    </recommendedName>
</protein>
<dbReference type="SUPFAM" id="SSF55729">
    <property type="entry name" value="Acyl-CoA N-acyltransferases (Nat)"/>
    <property type="match status" value="1"/>
</dbReference>
<dbReference type="InterPro" id="IPR016181">
    <property type="entry name" value="Acyl_CoA_acyltransferase"/>
</dbReference>
<reference evidence="1" key="2">
    <citation type="submission" date="2020-09" db="EMBL/GenBank/DDBJ databases">
        <authorList>
            <person name="Sun Q."/>
            <person name="Zhou Y."/>
        </authorList>
    </citation>
    <scope>NUCLEOTIDE SEQUENCE</scope>
    <source>
        <strain evidence="1">CGMCC 1.8984</strain>
    </source>
</reference>
<dbReference type="RefSeq" id="WP_229662189.1">
    <property type="nucleotide sequence ID" value="NZ_BAABFW010000018.1"/>
</dbReference>
<accession>A0A917UR51</accession>